<dbReference type="Proteomes" id="UP000054144">
    <property type="component" value="Unassembled WGS sequence"/>
</dbReference>
<keyword evidence="2" id="KW-0479">Metal-binding</keyword>
<feature type="region of interest" description="Disordered" evidence="5">
    <location>
        <begin position="146"/>
        <end position="176"/>
    </location>
</feature>
<dbReference type="SMART" id="SM00906">
    <property type="entry name" value="Fungal_trans"/>
    <property type="match status" value="1"/>
</dbReference>
<dbReference type="GO" id="GO:0008270">
    <property type="term" value="F:zinc ion binding"/>
    <property type="evidence" value="ECO:0007669"/>
    <property type="project" value="InterPro"/>
</dbReference>
<accession>A0A0D7AJ07</accession>
<dbReference type="SMART" id="SM00066">
    <property type="entry name" value="GAL4"/>
    <property type="match status" value="1"/>
</dbReference>
<feature type="compositionally biased region" description="Low complexity" evidence="5">
    <location>
        <begin position="768"/>
        <end position="777"/>
    </location>
</feature>
<evidence type="ECO:0000256" key="4">
    <source>
        <dbReference type="ARBA" id="ARBA00023242"/>
    </source>
</evidence>
<reference evidence="7 8" key="1">
    <citation type="journal article" date="2015" name="Fungal Genet. Biol.">
        <title>Evolution of novel wood decay mechanisms in Agaricales revealed by the genome sequences of Fistulina hepatica and Cylindrobasidium torrendii.</title>
        <authorList>
            <person name="Floudas D."/>
            <person name="Held B.W."/>
            <person name="Riley R."/>
            <person name="Nagy L.G."/>
            <person name="Koehler G."/>
            <person name="Ransdell A.S."/>
            <person name="Younus H."/>
            <person name="Chow J."/>
            <person name="Chiniquy J."/>
            <person name="Lipzen A."/>
            <person name="Tritt A."/>
            <person name="Sun H."/>
            <person name="Haridas S."/>
            <person name="LaButti K."/>
            <person name="Ohm R.A."/>
            <person name="Kues U."/>
            <person name="Blanchette R.A."/>
            <person name="Grigoriev I.V."/>
            <person name="Minto R.E."/>
            <person name="Hibbett D.S."/>
        </authorList>
    </citation>
    <scope>NUCLEOTIDE SEQUENCE [LARGE SCALE GENOMIC DNA]</scope>
    <source>
        <strain evidence="7 8">ATCC 64428</strain>
    </source>
</reference>
<gene>
    <name evidence="7" type="ORF">FISHEDRAFT_36386</name>
</gene>
<dbReference type="OrthoDB" id="25921at2759"/>
<feature type="compositionally biased region" description="Low complexity" evidence="5">
    <location>
        <begin position="795"/>
        <end position="805"/>
    </location>
</feature>
<protein>
    <recommendedName>
        <fullName evidence="6">Zn(2)-C6 fungal-type domain-containing protein</fullName>
    </recommendedName>
</protein>
<dbReference type="GO" id="GO:0000981">
    <property type="term" value="F:DNA-binding transcription factor activity, RNA polymerase II-specific"/>
    <property type="evidence" value="ECO:0007669"/>
    <property type="project" value="InterPro"/>
</dbReference>
<keyword evidence="8" id="KW-1185">Reference proteome</keyword>
<dbReference type="SUPFAM" id="SSF57701">
    <property type="entry name" value="Zn2/Cys6 DNA-binding domain"/>
    <property type="match status" value="1"/>
</dbReference>
<dbReference type="PANTHER" id="PTHR46910:SF3">
    <property type="entry name" value="HALOTOLERANCE PROTEIN 9-RELATED"/>
    <property type="match status" value="1"/>
</dbReference>
<dbReference type="PROSITE" id="PS50048">
    <property type="entry name" value="ZN2_CY6_FUNGAL_2"/>
    <property type="match status" value="1"/>
</dbReference>
<evidence type="ECO:0000256" key="3">
    <source>
        <dbReference type="ARBA" id="ARBA00023125"/>
    </source>
</evidence>
<comment type="subcellular location">
    <subcellularLocation>
        <location evidence="1">Nucleus</location>
    </subcellularLocation>
</comment>
<organism evidence="7 8">
    <name type="scientific">Fistulina hepatica ATCC 64428</name>
    <dbReference type="NCBI Taxonomy" id="1128425"/>
    <lineage>
        <taxon>Eukaryota</taxon>
        <taxon>Fungi</taxon>
        <taxon>Dikarya</taxon>
        <taxon>Basidiomycota</taxon>
        <taxon>Agaricomycotina</taxon>
        <taxon>Agaricomycetes</taxon>
        <taxon>Agaricomycetidae</taxon>
        <taxon>Agaricales</taxon>
        <taxon>Fistulinaceae</taxon>
        <taxon>Fistulina</taxon>
    </lineage>
</organism>
<feature type="region of interest" description="Disordered" evidence="5">
    <location>
        <begin position="1"/>
        <end position="26"/>
    </location>
</feature>
<evidence type="ECO:0000256" key="1">
    <source>
        <dbReference type="ARBA" id="ARBA00004123"/>
    </source>
</evidence>
<feature type="domain" description="Zn(2)-C6 fungal-type" evidence="6">
    <location>
        <begin position="32"/>
        <end position="61"/>
    </location>
</feature>
<dbReference type="PANTHER" id="PTHR46910">
    <property type="entry name" value="TRANSCRIPTION FACTOR PDR1"/>
    <property type="match status" value="1"/>
</dbReference>
<proteinExistence type="predicted"/>
<dbReference type="GO" id="GO:0003677">
    <property type="term" value="F:DNA binding"/>
    <property type="evidence" value="ECO:0007669"/>
    <property type="project" value="UniProtKB-KW"/>
</dbReference>
<dbReference type="InterPro" id="IPR007219">
    <property type="entry name" value="XnlR_reg_dom"/>
</dbReference>
<evidence type="ECO:0000256" key="5">
    <source>
        <dbReference type="SAM" id="MobiDB-lite"/>
    </source>
</evidence>
<keyword evidence="4" id="KW-0539">Nucleus</keyword>
<evidence type="ECO:0000313" key="8">
    <source>
        <dbReference type="Proteomes" id="UP000054144"/>
    </source>
</evidence>
<dbReference type="GO" id="GO:0006351">
    <property type="term" value="P:DNA-templated transcription"/>
    <property type="evidence" value="ECO:0007669"/>
    <property type="project" value="InterPro"/>
</dbReference>
<dbReference type="Pfam" id="PF00172">
    <property type="entry name" value="Zn_clus"/>
    <property type="match status" value="1"/>
</dbReference>
<dbReference type="EMBL" id="KN881648">
    <property type="protein sequence ID" value="KIY51734.1"/>
    <property type="molecule type" value="Genomic_DNA"/>
</dbReference>
<feature type="region of interest" description="Disordered" evidence="5">
    <location>
        <begin position="752"/>
        <end position="812"/>
    </location>
</feature>
<dbReference type="InterPro" id="IPR001138">
    <property type="entry name" value="Zn2Cys6_DnaBD"/>
</dbReference>
<dbReference type="InterPro" id="IPR036864">
    <property type="entry name" value="Zn2-C6_fun-type_DNA-bd_sf"/>
</dbReference>
<dbReference type="Pfam" id="PF04082">
    <property type="entry name" value="Fungal_trans"/>
    <property type="match status" value="1"/>
</dbReference>
<dbReference type="Gene3D" id="4.10.240.10">
    <property type="entry name" value="Zn(2)-C6 fungal-type DNA-binding domain"/>
    <property type="match status" value="1"/>
</dbReference>
<name>A0A0D7AJ07_9AGAR</name>
<sequence length="945" mass="103236">MSVSDNETPEPAMASPQHGAPPIDRRFKLNRACDRCRRRRIKCDEGHPCQACLTAKSDCTFEPGKRSPPKKSKRAVSLEERMRHLEALIQAIPPAILRSSLSPTHLASLDQLSPLSPEFPVAPGAPPSSFHVFPATNPSSLFSGLLKAEDAPPPAPSIIKEDSTKSSPPPAYSPPHPSSYLYFDDEGCTRWQGSSSGLPLLDLLVERQSDAASSRPGVYDSRTSNDAQSRLHAAMDLDWFPHRTTHKTTLDPQTMWSLVSSAIAPDLMDNLVRCYLSTTGYLLPFLHVPTFLKSYSDPQAWSEPGFAALVVSMCCLAARHCDDPRVRADPASGLSAGAQWFDLLSHLHTIPTTSGGRGYANASLYTAAGTRLYSVQAALLAAVFAIGLGRLTRGAALLSEAVTLCIDSGLHRATADGVDANTHNENALFDPVEDQVRIRTFWCVYIWDKQFAAYLGRPPTLRLRDCNVREPVPVADEYISRDGKLPSLNGTTLQDAMDSTTCHMQPFVILLRISVVLEAVLEASPPRATTSPFLRRASELFSRGDAQHPLSVLSQAEAILDEVRQGIPAHWAHTSNTLESTDPVRVTQTERIHAAEQFVRLLIHRQALRSRVARDAAAERNNTQIDTELAVLAAAHTSATEIVSTHVRVVRRGLMTYYGVHVIHQLAQAGRTLVAVLLRCRSEASLSRYSDVPERLFSVGLEALRSCLEILRKFSARYVCALRAVDVLDESCRLSGLPIDAEATSVHDTSRPMWMRPVVRRRSRSSSHDSSTGSPTPRAMSEDVPWDIKPRSDTDSVSSVDSPLSCSPPQPLAYTQLRPASPAFDARITGSAYGASYDTSQHHLLFADPNTFVAGTPVPYSLKAPSPYAEALATLGFAEYATTMEMDKSWIEVHYTAAEPSMKAHGFAQAAAMDAPRSLNIDARMDVDGTSGRFDMSKSALADVY</sequence>
<evidence type="ECO:0000256" key="2">
    <source>
        <dbReference type="ARBA" id="ARBA00022723"/>
    </source>
</evidence>
<evidence type="ECO:0000313" key="7">
    <source>
        <dbReference type="EMBL" id="KIY51734.1"/>
    </source>
</evidence>
<dbReference type="CDD" id="cd12148">
    <property type="entry name" value="fungal_TF_MHR"/>
    <property type="match status" value="1"/>
</dbReference>
<evidence type="ECO:0000259" key="6">
    <source>
        <dbReference type="PROSITE" id="PS50048"/>
    </source>
</evidence>
<keyword evidence="3" id="KW-0238">DNA-binding</keyword>
<dbReference type="AlphaFoldDB" id="A0A0D7AJ07"/>
<dbReference type="PROSITE" id="PS00463">
    <property type="entry name" value="ZN2_CY6_FUNGAL_1"/>
    <property type="match status" value="1"/>
</dbReference>
<feature type="compositionally biased region" description="Pro residues" evidence="5">
    <location>
        <begin position="167"/>
        <end position="176"/>
    </location>
</feature>
<dbReference type="InterPro" id="IPR050987">
    <property type="entry name" value="AtrR-like"/>
</dbReference>
<dbReference type="GO" id="GO:0005634">
    <property type="term" value="C:nucleus"/>
    <property type="evidence" value="ECO:0007669"/>
    <property type="project" value="UniProtKB-SubCell"/>
</dbReference>